<dbReference type="RefSeq" id="WP_106728189.1">
    <property type="nucleotide sequence ID" value="NZ_PXYG01000001.1"/>
</dbReference>
<dbReference type="OrthoDB" id="9788453at2"/>
<dbReference type="CDD" id="cd17324">
    <property type="entry name" value="MFS_NepI_like"/>
    <property type="match status" value="1"/>
</dbReference>
<dbReference type="PANTHER" id="PTHR43124:SF8">
    <property type="entry name" value="INNER MEMBRANE TRANSPORT PROTEIN YDHP"/>
    <property type="match status" value="1"/>
</dbReference>
<evidence type="ECO:0000313" key="8">
    <source>
        <dbReference type="EMBL" id="PSJ47776.1"/>
    </source>
</evidence>
<feature type="transmembrane region" description="Helical" evidence="6">
    <location>
        <begin position="78"/>
        <end position="95"/>
    </location>
</feature>
<dbReference type="PANTHER" id="PTHR43124">
    <property type="entry name" value="PURINE EFFLUX PUMP PBUE"/>
    <property type="match status" value="1"/>
</dbReference>
<feature type="transmembrane region" description="Helical" evidence="6">
    <location>
        <begin position="48"/>
        <end position="71"/>
    </location>
</feature>
<keyword evidence="5 6" id="KW-0472">Membrane</keyword>
<dbReference type="Pfam" id="PF07690">
    <property type="entry name" value="MFS_1"/>
    <property type="match status" value="1"/>
</dbReference>
<dbReference type="Gene3D" id="1.20.1250.20">
    <property type="entry name" value="MFS general substrate transporter like domains"/>
    <property type="match status" value="1"/>
</dbReference>
<comment type="caution">
    <text evidence="8">The sequence shown here is derived from an EMBL/GenBank/DDBJ whole genome shotgun (WGS) entry which is preliminary data.</text>
</comment>
<feature type="domain" description="Major facilitator superfamily (MFS) profile" evidence="7">
    <location>
        <begin position="5"/>
        <end position="387"/>
    </location>
</feature>
<feature type="transmembrane region" description="Helical" evidence="6">
    <location>
        <begin position="299"/>
        <end position="318"/>
    </location>
</feature>
<accession>A0A2P7RC13</accession>
<comment type="subcellular location">
    <subcellularLocation>
        <location evidence="1">Cell membrane</location>
        <topology evidence="1">Multi-pass membrane protein</topology>
    </subcellularLocation>
</comment>
<evidence type="ECO:0000256" key="2">
    <source>
        <dbReference type="ARBA" id="ARBA00022475"/>
    </source>
</evidence>
<dbReference type="GO" id="GO:0005886">
    <property type="term" value="C:plasma membrane"/>
    <property type="evidence" value="ECO:0007669"/>
    <property type="project" value="UniProtKB-SubCell"/>
</dbReference>
<evidence type="ECO:0000256" key="3">
    <source>
        <dbReference type="ARBA" id="ARBA00022692"/>
    </source>
</evidence>
<dbReference type="GO" id="GO:0022857">
    <property type="term" value="F:transmembrane transporter activity"/>
    <property type="evidence" value="ECO:0007669"/>
    <property type="project" value="InterPro"/>
</dbReference>
<feature type="transmembrane region" description="Helical" evidence="6">
    <location>
        <begin position="271"/>
        <end position="293"/>
    </location>
</feature>
<dbReference type="InterPro" id="IPR050189">
    <property type="entry name" value="MFS_Efflux_Transporters"/>
</dbReference>
<feature type="transmembrane region" description="Helical" evidence="6">
    <location>
        <begin position="12"/>
        <end position="36"/>
    </location>
</feature>
<feature type="transmembrane region" description="Helical" evidence="6">
    <location>
        <begin position="107"/>
        <end position="125"/>
    </location>
</feature>
<feature type="transmembrane region" description="Helical" evidence="6">
    <location>
        <begin position="330"/>
        <end position="349"/>
    </location>
</feature>
<dbReference type="AlphaFoldDB" id="A0A2P7RC13"/>
<name>A0A2P7RC13_9GAMM</name>
<feature type="transmembrane region" description="Helical" evidence="6">
    <location>
        <begin position="361"/>
        <end position="381"/>
    </location>
</feature>
<evidence type="ECO:0000256" key="6">
    <source>
        <dbReference type="SAM" id="Phobius"/>
    </source>
</evidence>
<dbReference type="InterPro" id="IPR036259">
    <property type="entry name" value="MFS_trans_sf"/>
</dbReference>
<organism evidence="8 9">
    <name type="scientific">Zobellella endophytica</name>
    <dbReference type="NCBI Taxonomy" id="2116700"/>
    <lineage>
        <taxon>Bacteria</taxon>
        <taxon>Pseudomonadati</taxon>
        <taxon>Pseudomonadota</taxon>
        <taxon>Gammaproteobacteria</taxon>
        <taxon>Aeromonadales</taxon>
        <taxon>Aeromonadaceae</taxon>
        <taxon>Zobellella</taxon>
    </lineage>
</organism>
<dbReference type="PROSITE" id="PS50850">
    <property type="entry name" value="MFS"/>
    <property type="match status" value="1"/>
</dbReference>
<evidence type="ECO:0000259" key="7">
    <source>
        <dbReference type="PROSITE" id="PS50850"/>
    </source>
</evidence>
<reference evidence="8 9" key="1">
    <citation type="submission" date="2018-03" db="EMBL/GenBank/DDBJ databases">
        <title>The draft genome of Zobellella sp. 59N8.</title>
        <authorList>
            <person name="Liu L."/>
            <person name="Li L."/>
            <person name="Zhang X."/>
            <person name="Liang L."/>
            <person name="Wang T."/>
        </authorList>
    </citation>
    <scope>NUCLEOTIDE SEQUENCE [LARGE SCALE GENOMIC DNA]</scope>
    <source>
        <strain evidence="8 9">59N8</strain>
    </source>
</reference>
<keyword evidence="9" id="KW-1185">Reference proteome</keyword>
<keyword evidence="2" id="KW-1003">Cell membrane</keyword>
<protein>
    <submittedName>
        <fullName evidence="8">MFS transporter</fullName>
    </submittedName>
</protein>
<dbReference type="SUPFAM" id="SSF103473">
    <property type="entry name" value="MFS general substrate transporter"/>
    <property type="match status" value="1"/>
</dbReference>
<evidence type="ECO:0000256" key="1">
    <source>
        <dbReference type="ARBA" id="ARBA00004651"/>
    </source>
</evidence>
<keyword evidence="4 6" id="KW-1133">Transmembrane helix</keyword>
<feature type="transmembrane region" description="Helical" evidence="6">
    <location>
        <begin position="166"/>
        <end position="189"/>
    </location>
</feature>
<proteinExistence type="predicted"/>
<feature type="transmembrane region" description="Helical" evidence="6">
    <location>
        <begin position="237"/>
        <end position="259"/>
    </location>
</feature>
<evidence type="ECO:0000256" key="4">
    <source>
        <dbReference type="ARBA" id="ARBA00022989"/>
    </source>
</evidence>
<keyword evidence="3 6" id="KW-0812">Transmembrane</keyword>
<evidence type="ECO:0000313" key="9">
    <source>
        <dbReference type="Proteomes" id="UP000240243"/>
    </source>
</evidence>
<dbReference type="EMBL" id="PXYG01000001">
    <property type="protein sequence ID" value="PSJ47776.1"/>
    <property type="molecule type" value="Genomic_DNA"/>
</dbReference>
<dbReference type="InterPro" id="IPR020846">
    <property type="entry name" value="MFS_dom"/>
</dbReference>
<evidence type="ECO:0000256" key="5">
    <source>
        <dbReference type="ARBA" id="ARBA00023136"/>
    </source>
</evidence>
<dbReference type="Proteomes" id="UP000240243">
    <property type="component" value="Unassembled WGS sequence"/>
</dbReference>
<feature type="transmembrane region" description="Helical" evidence="6">
    <location>
        <begin position="210"/>
        <end position="231"/>
    </location>
</feature>
<gene>
    <name evidence="8" type="ORF">C7H85_02855</name>
</gene>
<feature type="transmembrane region" description="Helical" evidence="6">
    <location>
        <begin position="132"/>
        <end position="154"/>
    </location>
</feature>
<dbReference type="InterPro" id="IPR011701">
    <property type="entry name" value="MFS"/>
</dbReference>
<sequence>MPNHHTSTIPVSVYLLAFGIFAMISCELQVLGMMPLMARDLELSISQVGYLVSLYAAAMAIGGPLLTLLLSAQPPKRAIYLLYTIFILGESLGALSDSYGLVVVSRLVTGAVSGAFFGIAIGMCGRLVPPGLAIRAVAVVLAGIMVGTILGLPLASLVGEHYGWRASFWLVVALALFGVLYSAALLPALPAAARTGLAQELAAFHNRRLWYVYSTSFCVIGATYAAFSYFVPILTQVAGFASSSVSLLLFVYGIAMLLGNHLVAMFAGRRNILILAIGLVLQILFLSLLALFIQHSWVAVAAVIGLGLVGVSMNPAMVSRIMQLPHGERPLVNTVHASVITLGIMFGSFASGQVLEQGYSLLSPMWVGVAVALVGLLTLMLNTTGKIAPVSSAIDRGQEVSGPTPPDAR</sequence>